<gene>
    <name evidence="5" type="ORF">IAC75_04530</name>
</gene>
<evidence type="ECO:0000313" key="6">
    <source>
        <dbReference type="Proteomes" id="UP000886812"/>
    </source>
</evidence>
<feature type="domain" description="Type I restriction modification DNA specificity" evidence="4">
    <location>
        <begin position="248"/>
        <end position="410"/>
    </location>
</feature>
<keyword evidence="5" id="KW-0540">Nuclease</keyword>
<evidence type="ECO:0000313" key="5">
    <source>
        <dbReference type="EMBL" id="HIV04400.1"/>
    </source>
</evidence>
<dbReference type="EMBL" id="DVOG01000119">
    <property type="protein sequence ID" value="HIV04400.1"/>
    <property type="molecule type" value="Genomic_DNA"/>
</dbReference>
<feature type="domain" description="Type I restriction modification DNA specificity" evidence="4">
    <location>
        <begin position="25"/>
        <end position="209"/>
    </location>
</feature>
<dbReference type="PANTHER" id="PTHR30408">
    <property type="entry name" value="TYPE-1 RESTRICTION ENZYME ECOKI SPECIFICITY PROTEIN"/>
    <property type="match status" value="1"/>
</dbReference>
<dbReference type="GO" id="GO:0004519">
    <property type="term" value="F:endonuclease activity"/>
    <property type="evidence" value="ECO:0007669"/>
    <property type="project" value="UniProtKB-KW"/>
</dbReference>
<dbReference type="Proteomes" id="UP000886812">
    <property type="component" value="Unassembled WGS sequence"/>
</dbReference>
<proteinExistence type="inferred from homology"/>
<sequence>MEDAEMTRPARKMKPSGIPWIGDVPTDWEICKLKFVVNAFTGNSIKDEEKDFYSSFPLESSHPYIATKDIDKITGRINYESGLRTLKRDTLFKLAPKYSTLLCVEGGSAGEKIAFTEQDVSFVNKLCCFYTSSINKKYLFYFLSSSAFKECFKSFISGLIGGVPVSVFKNFNISIPPTETQKKIAESLDEKCAEIDALIAVEEKMIAELKSYKQSVITEAVTRGVPAAANAARPLKDSGIPWLGSVPAHWEIRMIKRIFHVFSGTTPKSENPNYWDGPFSWITPADYKTPDKYVSSGRKNLTREGLLSCGLTLLPAGSIIFSKRAPIGAVAIARSELCTNQGCLSCVPRVDLNEEYFYFLMSVFTEQFELLGSGTTFKEISLSDFSKFLLPFPPKSEQCEIVKYLNEESNRINSVISVKQEKITTFQNYKKSIIFEYTTGKRES</sequence>
<evidence type="ECO:0000259" key="4">
    <source>
        <dbReference type="Pfam" id="PF01420"/>
    </source>
</evidence>
<dbReference type="Gene3D" id="1.10.287.1120">
    <property type="entry name" value="Bipartite methylase S protein"/>
    <property type="match status" value="1"/>
</dbReference>
<reference evidence="5" key="1">
    <citation type="submission" date="2020-10" db="EMBL/GenBank/DDBJ databases">
        <authorList>
            <person name="Gilroy R."/>
        </authorList>
    </citation>
    <scope>NUCLEOTIDE SEQUENCE</scope>
    <source>
        <strain evidence="5">10669</strain>
    </source>
</reference>
<comment type="similarity">
    <text evidence="1">Belongs to the type-I restriction system S methylase family.</text>
</comment>
<dbReference type="AlphaFoldDB" id="A0A9D1NK79"/>
<organism evidence="5 6">
    <name type="scientific">Candidatus Spyradosoma merdigallinarum</name>
    <dbReference type="NCBI Taxonomy" id="2840950"/>
    <lineage>
        <taxon>Bacteria</taxon>
        <taxon>Pseudomonadati</taxon>
        <taxon>Verrucomicrobiota</taxon>
        <taxon>Opitutia</taxon>
        <taxon>Opitutia incertae sedis</taxon>
        <taxon>Candidatus Spyradosoma</taxon>
    </lineage>
</organism>
<dbReference type="Pfam" id="PF01420">
    <property type="entry name" value="Methylase_S"/>
    <property type="match status" value="2"/>
</dbReference>
<comment type="caution">
    <text evidence="5">The sequence shown here is derived from an EMBL/GenBank/DDBJ whole genome shotgun (WGS) entry which is preliminary data.</text>
</comment>
<keyword evidence="5" id="KW-0255">Endonuclease</keyword>
<dbReference type="InterPro" id="IPR000055">
    <property type="entry name" value="Restrct_endonuc_typeI_TRD"/>
</dbReference>
<reference evidence="5" key="2">
    <citation type="journal article" date="2021" name="PeerJ">
        <title>Extensive microbial diversity within the chicken gut microbiome revealed by metagenomics and culture.</title>
        <authorList>
            <person name="Gilroy R."/>
            <person name="Ravi A."/>
            <person name="Getino M."/>
            <person name="Pursley I."/>
            <person name="Horton D.L."/>
            <person name="Alikhan N.F."/>
            <person name="Baker D."/>
            <person name="Gharbi K."/>
            <person name="Hall N."/>
            <person name="Watson M."/>
            <person name="Adriaenssens E.M."/>
            <person name="Foster-Nyarko E."/>
            <person name="Jarju S."/>
            <person name="Secka A."/>
            <person name="Antonio M."/>
            <person name="Oren A."/>
            <person name="Chaudhuri R.R."/>
            <person name="La Ragione R."/>
            <person name="Hildebrand F."/>
            <person name="Pallen M.J."/>
        </authorList>
    </citation>
    <scope>NUCLEOTIDE SEQUENCE</scope>
    <source>
        <strain evidence="5">10669</strain>
    </source>
</reference>
<dbReference type="SUPFAM" id="SSF116734">
    <property type="entry name" value="DNA methylase specificity domain"/>
    <property type="match status" value="2"/>
</dbReference>
<dbReference type="InterPro" id="IPR052021">
    <property type="entry name" value="Type-I_RS_S_subunit"/>
</dbReference>
<keyword evidence="2" id="KW-0680">Restriction system</keyword>
<evidence type="ECO:0000256" key="2">
    <source>
        <dbReference type="ARBA" id="ARBA00022747"/>
    </source>
</evidence>
<dbReference type="GO" id="GO:0009307">
    <property type="term" value="P:DNA restriction-modification system"/>
    <property type="evidence" value="ECO:0007669"/>
    <property type="project" value="UniProtKB-KW"/>
</dbReference>
<dbReference type="PANTHER" id="PTHR30408:SF12">
    <property type="entry name" value="TYPE I RESTRICTION ENZYME MJAVIII SPECIFICITY SUBUNIT"/>
    <property type="match status" value="1"/>
</dbReference>
<name>A0A9D1NK79_9BACT</name>
<keyword evidence="5" id="KW-0378">Hydrolase</keyword>
<accession>A0A9D1NK79</accession>
<keyword evidence="3" id="KW-0238">DNA-binding</keyword>
<dbReference type="GO" id="GO:0003677">
    <property type="term" value="F:DNA binding"/>
    <property type="evidence" value="ECO:0007669"/>
    <property type="project" value="UniProtKB-KW"/>
</dbReference>
<protein>
    <submittedName>
        <fullName evidence="5">Restriction endonuclease subunit S</fullName>
    </submittedName>
</protein>
<dbReference type="InterPro" id="IPR044946">
    <property type="entry name" value="Restrct_endonuc_typeI_TRD_sf"/>
</dbReference>
<evidence type="ECO:0000256" key="3">
    <source>
        <dbReference type="ARBA" id="ARBA00023125"/>
    </source>
</evidence>
<evidence type="ECO:0000256" key="1">
    <source>
        <dbReference type="ARBA" id="ARBA00010923"/>
    </source>
</evidence>
<dbReference type="Gene3D" id="3.90.220.20">
    <property type="entry name" value="DNA methylase specificity domains"/>
    <property type="match status" value="2"/>
</dbReference>